<organism evidence="2 3">
    <name type="scientific">Cherax quadricarinatus</name>
    <name type="common">Australian red claw crayfish</name>
    <dbReference type="NCBI Taxonomy" id="27406"/>
    <lineage>
        <taxon>Eukaryota</taxon>
        <taxon>Metazoa</taxon>
        <taxon>Ecdysozoa</taxon>
        <taxon>Arthropoda</taxon>
        <taxon>Crustacea</taxon>
        <taxon>Multicrustacea</taxon>
        <taxon>Malacostraca</taxon>
        <taxon>Eumalacostraca</taxon>
        <taxon>Eucarida</taxon>
        <taxon>Decapoda</taxon>
        <taxon>Pleocyemata</taxon>
        <taxon>Astacidea</taxon>
        <taxon>Parastacoidea</taxon>
        <taxon>Parastacidae</taxon>
        <taxon>Cherax</taxon>
    </lineage>
</organism>
<evidence type="ECO:0000313" key="2">
    <source>
        <dbReference type="EMBL" id="KAK8751215.1"/>
    </source>
</evidence>
<feature type="coiled-coil region" evidence="1">
    <location>
        <begin position="107"/>
        <end position="141"/>
    </location>
</feature>
<dbReference type="Proteomes" id="UP001445076">
    <property type="component" value="Unassembled WGS sequence"/>
</dbReference>
<keyword evidence="3" id="KW-1185">Reference proteome</keyword>
<accession>A0AAW0Y332</accession>
<name>A0AAW0Y332_CHEQU</name>
<dbReference type="AlphaFoldDB" id="A0AAW0Y332"/>
<feature type="non-terminal residue" evidence="2">
    <location>
        <position position="160"/>
    </location>
</feature>
<gene>
    <name evidence="2" type="ORF">OTU49_013488</name>
</gene>
<evidence type="ECO:0000313" key="3">
    <source>
        <dbReference type="Proteomes" id="UP001445076"/>
    </source>
</evidence>
<reference evidence="2 3" key="1">
    <citation type="journal article" date="2024" name="BMC Genomics">
        <title>Genome assembly of redclaw crayfish (Cherax quadricarinatus) provides insights into its immune adaptation and hypoxia tolerance.</title>
        <authorList>
            <person name="Liu Z."/>
            <person name="Zheng J."/>
            <person name="Li H."/>
            <person name="Fang K."/>
            <person name="Wang S."/>
            <person name="He J."/>
            <person name="Zhou D."/>
            <person name="Weng S."/>
            <person name="Chi M."/>
            <person name="Gu Z."/>
            <person name="He J."/>
            <person name="Li F."/>
            <person name="Wang M."/>
        </authorList>
    </citation>
    <scope>NUCLEOTIDE SEQUENCE [LARGE SCALE GENOMIC DNA]</scope>
    <source>
        <strain evidence="2">ZL_2023a</strain>
    </source>
</reference>
<sequence length="160" mass="18165">GSEATLLTRQHLQQLEQRVAQAREAQELAARRHREGRAERRALTQQVEQLKMELNSLQHTYQVTKECKFGLGAEADMGVVQDKLGTSLELRWTGKVASQMTRHDNTMSQLQADITGRRKEVQALQKEEAALAAHILALRQEKEHLLYHLSHTPTQPTPTV</sequence>
<proteinExistence type="predicted"/>
<comment type="caution">
    <text evidence="2">The sequence shown here is derived from an EMBL/GenBank/DDBJ whole genome shotgun (WGS) entry which is preliminary data.</text>
</comment>
<evidence type="ECO:0000256" key="1">
    <source>
        <dbReference type="SAM" id="Coils"/>
    </source>
</evidence>
<keyword evidence="1" id="KW-0175">Coiled coil</keyword>
<feature type="non-terminal residue" evidence="2">
    <location>
        <position position="1"/>
    </location>
</feature>
<feature type="coiled-coil region" evidence="1">
    <location>
        <begin position="12"/>
        <end position="60"/>
    </location>
</feature>
<dbReference type="EMBL" id="JARKIK010000006">
    <property type="protein sequence ID" value="KAK8751215.1"/>
    <property type="molecule type" value="Genomic_DNA"/>
</dbReference>
<protein>
    <submittedName>
        <fullName evidence="2">Uncharacterized protein</fullName>
    </submittedName>
</protein>